<comment type="caution">
    <text evidence="1">The sequence shown here is derived from an EMBL/GenBank/DDBJ whole genome shotgun (WGS) entry which is preliminary data.</text>
</comment>
<evidence type="ECO:0000313" key="2">
    <source>
        <dbReference type="Proteomes" id="UP000177310"/>
    </source>
</evidence>
<accession>A0A1G1YJI1</accession>
<dbReference type="STRING" id="1797542.A3J59_01955"/>
<gene>
    <name evidence="1" type="ORF">A3J59_01955</name>
</gene>
<sequence>MNNPKKIFTTSQQLQAALFRVSSLNESQRAAVFEALRPELDDNGVSAEELKRVLRELRLDGKISDIDRRNLLQLAGEEHV</sequence>
<dbReference type="Proteomes" id="UP000177310">
    <property type="component" value="Unassembled WGS sequence"/>
</dbReference>
<evidence type="ECO:0000313" key="1">
    <source>
        <dbReference type="EMBL" id="OGY52495.1"/>
    </source>
</evidence>
<dbReference type="EMBL" id="MHIL01000002">
    <property type="protein sequence ID" value="OGY52495.1"/>
    <property type="molecule type" value="Genomic_DNA"/>
</dbReference>
<proteinExistence type="predicted"/>
<dbReference type="AlphaFoldDB" id="A0A1G1YJI1"/>
<reference evidence="1 2" key="1">
    <citation type="journal article" date="2016" name="Nat. Commun.">
        <title>Thousands of microbial genomes shed light on interconnected biogeochemical processes in an aquifer system.</title>
        <authorList>
            <person name="Anantharaman K."/>
            <person name="Brown C.T."/>
            <person name="Hug L.A."/>
            <person name="Sharon I."/>
            <person name="Castelle C.J."/>
            <person name="Probst A.J."/>
            <person name="Thomas B.C."/>
            <person name="Singh A."/>
            <person name="Wilkins M.J."/>
            <person name="Karaoz U."/>
            <person name="Brodie E.L."/>
            <person name="Williams K.H."/>
            <person name="Hubbard S.S."/>
            <person name="Banfield J.F."/>
        </authorList>
    </citation>
    <scope>NUCLEOTIDE SEQUENCE [LARGE SCALE GENOMIC DNA]</scope>
</reference>
<organism evidence="1 2">
    <name type="scientific">Candidatus Buchananbacteria bacterium RIFCSPHIGHO2_02_FULL_56_16</name>
    <dbReference type="NCBI Taxonomy" id="1797542"/>
    <lineage>
        <taxon>Bacteria</taxon>
        <taxon>Candidatus Buchananiibacteriota</taxon>
    </lineage>
</organism>
<protein>
    <submittedName>
        <fullName evidence="1">Uncharacterized protein</fullName>
    </submittedName>
</protein>
<name>A0A1G1YJI1_9BACT</name>